<comment type="caution">
    <text evidence="2">The sequence shown here is derived from an EMBL/GenBank/DDBJ whole genome shotgun (WGS) entry which is preliminary data.</text>
</comment>
<name>A0ABW2L2P4_9BACT</name>
<feature type="compositionally biased region" description="Low complexity" evidence="1">
    <location>
        <begin position="189"/>
        <end position="200"/>
    </location>
</feature>
<dbReference type="EMBL" id="JBHTBS010000001">
    <property type="protein sequence ID" value="MFC7335840.1"/>
    <property type="molecule type" value="Genomic_DNA"/>
</dbReference>
<evidence type="ECO:0000256" key="1">
    <source>
        <dbReference type="SAM" id="MobiDB-lite"/>
    </source>
</evidence>
<reference evidence="3" key="1">
    <citation type="journal article" date="2019" name="Int. J. Syst. Evol. Microbiol.">
        <title>The Global Catalogue of Microorganisms (GCM) 10K type strain sequencing project: providing services to taxonomists for standard genome sequencing and annotation.</title>
        <authorList>
            <consortium name="The Broad Institute Genomics Platform"/>
            <consortium name="The Broad Institute Genome Sequencing Center for Infectious Disease"/>
            <person name="Wu L."/>
            <person name="Ma J."/>
        </authorList>
    </citation>
    <scope>NUCLEOTIDE SEQUENCE [LARGE SCALE GENOMIC DNA]</scope>
    <source>
        <strain evidence="3">CGMCC 4.1467</strain>
    </source>
</reference>
<evidence type="ECO:0008006" key="4">
    <source>
        <dbReference type="Google" id="ProtNLM"/>
    </source>
</evidence>
<feature type="compositionally biased region" description="Basic and acidic residues" evidence="1">
    <location>
        <begin position="146"/>
        <end position="173"/>
    </location>
</feature>
<evidence type="ECO:0000313" key="2">
    <source>
        <dbReference type="EMBL" id="MFC7335840.1"/>
    </source>
</evidence>
<dbReference type="Proteomes" id="UP001596472">
    <property type="component" value="Unassembled WGS sequence"/>
</dbReference>
<feature type="region of interest" description="Disordered" evidence="1">
    <location>
        <begin position="19"/>
        <end position="113"/>
    </location>
</feature>
<accession>A0ABW2L2P4</accession>
<evidence type="ECO:0000313" key="3">
    <source>
        <dbReference type="Proteomes" id="UP001596472"/>
    </source>
</evidence>
<proteinExistence type="predicted"/>
<organism evidence="2 3">
    <name type="scientific">Haloferula chungangensis</name>
    <dbReference type="NCBI Taxonomy" id="1048331"/>
    <lineage>
        <taxon>Bacteria</taxon>
        <taxon>Pseudomonadati</taxon>
        <taxon>Verrucomicrobiota</taxon>
        <taxon>Verrucomicrobiia</taxon>
        <taxon>Verrucomicrobiales</taxon>
        <taxon>Verrucomicrobiaceae</taxon>
        <taxon>Haloferula</taxon>
    </lineage>
</organism>
<keyword evidence="3" id="KW-1185">Reference proteome</keyword>
<protein>
    <recommendedName>
        <fullName evidence="4">Zonadhesin</fullName>
    </recommendedName>
</protein>
<gene>
    <name evidence="2" type="ORF">ACFQY0_01520</name>
</gene>
<feature type="compositionally biased region" description="Low complexity" evidence="1">
    <location>
        <begin position="258"/>
        <end position="268"/>
    </location>
</feature>
<feature type="region of interest" description="Disordered" evidence="1">
    <location>
        <begin position="146"/>
        <end position="289"/>
    </location>
</feature>
<sequence length="289" mass="31686">MSFFQDIYRDALAVPRVEPKQTGIPAELETLVQSSPTPPTVGEPTERTIPSNDPPRHPTTQVDRPSSALDAPETDPEERQVIETISKRSVIRDSESETALPPEPETLSETIYKDREITHEIPVEVAKNIISKEPAAEKISTITEEKALPTEAHELPVEHIDKSTIEPTPRESEQVIPTHSLEEVERPETPTSIPTTPSPEVIERTLPPQVASERDALKEAPATAIEHLPATPAQATRPALPPASEAPQPATRSPRVTIGQIDIIIQPDQARKPAPAPTTTPIPWHQKTL</sequence>
<dbReference type="RefSeq" id="WP_379708350.1">
    <property type="nucleotide sequence ID" value="NZ_JBHTBS010000001.1"/>
</dbReference>